<comment type="caution">
    <text evidence="8">The sequence shown here is derived from an EMBL/GenBank/DDBJ whole genome shotgun (WGS) entry which is preliminary data.</text>
</comment>
<evidence type="ECO:0000256" key="3">
    <source>
        <dbReference type="ARBA" id="ARBA00012910"/>
    </source>
</evidence>
<dbReference type="Gene3D" id="3.20.20.70">
    <property type="entry name" value="Aldolase class I"/>
    <property type="match status" value="1"/>
</dbReference>
<reference evidence="8 9" key="1">
    <citation type="submission" date="2023-08" db="EMBL/GenBank/DDBJ databases">
        <title>Annotated Genome Sequence of Vanrija albida AlHP1.</title>
        <authorList>
            <person name="Herzog R."/>
        </authorList>
    </citation>
    <scope>NUCLEOTIDE SEQUENCE [LARGE SCALE GENOMIC DNA]</scope>
    <source>
        <strain evidence="8 9">AlHP1</strain>
    </source>
</reference>
<dbReference type="PANTHER" id="PTHR42738">
    <property type="entry name" value="HYDROXYMETHYLGLUTARYL-COA LYASE"/>
    <property type="match status" value="1"/>
</dbReference>
<name>A0ABR3PSV0_9TREE</name>
<dbReference type="CDD" id="cd07938">
    <property type="entry name" value="DRE_TIM_HMGL"/>
    <property type="match status" value="1"/>
</dbReference>
<evidence type="ECO:0000256" key="4">
    <source>
        <dbReference type="ARBA" id="ARBA00022723"/>
    </source>
</evidence>
<evidence type="ECO:0000256" key="6">
    <source>
        <dbReference type="ARBA" id="ARBA00049877"/>
    </source>
</evidence>
<evidence type="ECO:0000256" key="1">
    <source>
        <dbReference type="ARBA" id="ARBA00005143"/>
    </source>
</evidence>
<comment type="similarity">
    <text evidence="2">Belongs to the HMG-CoA lyase family.</text>
</comment>
<evidence type="ECO:0000256" key="5">
    <source>
        <dbReference type="ARBA" id="ARBA00023239"/>
    </source>
</evidence>
<dbReference type="EC" id="4.1.3.4" evidence="3"/>
<sequence length="375" mass="40015">MNRSLSTLARSSLYGGARLSQRRVARPTLSSALFAANAHARFLQTASSAPAGDNFVRIVEVSARDGLQNLKPPAVPTAVKKELVERLLDTGLKVIEVGSFVRPDRVPQMADTTTLLPGLPPLRSEGPDVHYPVLVPNMRGLQSLLELEDSYKASNANGGPLTNEIAVFVSATEPFSKANNNASVDKVLSGLPGVIDKALERGYRVRGYVSCVMTDPYAGPTAPEDVVKVTRRLLDMGCYEVSLGDTTGEGNPEAWKTLWEALLKENIPTSRLAAHCHDTFSMALPSILALLPLGLRIVDSSLAGLGGCPYSPGATGNVATEDVVYALHKLGYDTGVDLEKLVKSGNWLTKTIGISNESKVGRAIGARLALKEKSK</sequence>
<comment type="pathway">
    <text evidence="1">Metabolic intermediate metabolism; (S)-3-hydroxy-3-methylglutaryl-CoA degradation; acetoacetate from (S)-3-hydroxy-3-methylglutaryl-CoA: step 1/1.</text>
</comment>
<organism evidence="8 9">
    <name type="scientific">Vanrija albida</name>
    <dbReference type="NCBI Taxonomy" id="181172"/>
    <lineage>
        <taxon>Eukaryota</taxon>
        <taxon>Fungi</taxon>
        <taxon>Dikarya</taxon>
        <taxon>Basidiomycota</taxon>
        <taxon>Agaricomycotina</taxon>
        <taxon>Tremellomycetes</taxon>
        <taxon>Trichosporonales</taxon>
        <taxon>Trichosporonaceae</taxon>
        <taxon>Vanrija</taxon>
    </lineage>
</organism>
<dbReference type="Proteomes" id="UP001565368">
    <property type="component" value="Unassembled WGS sequence"/>
</dbReference>
<dbReference type="InterPro" id="IPR000891">
    <property type="entry name" value="PYR_CT"/>
</dbReference>
<protein>
    <recommendedName>
        <fullName evidence="3">hydroxymethylglutaryl-CoA lyase</fullName>
        <ecNumber evidence="3">4.1.3.4</ecNumber>
    </recommendedName>
</protein>
<gene>
    <name evidence="8" type="ORF">Q8F55_008827</name>
</gene>
<dbReference type="PROSITE" id="PS50991">
    <property type="entry name" value="PYR_CT"/>
    <property type="match status" value="1"/>
</dbReference>
<evidence type="ECO:0000259" key="7">
    <source>
        <dbReference type="PROSITE" id="PS50991"/>
    </source>
</evidence>
<dbReference type="Pfam" id="PF00682">
    <property type="entry name" value="HMGL-like"/>
    <property type="match status" value="1"/>
</dbReference>
<dbReference type="InterPro" id="IPR043594">
    <property type="entry name" value="HMGL"/>
</dbReference>
<dbReference type="PANTHER" id="PTHR42738:SF7">
    <property type="entry name" value="HYDROXYMETHYLGLUTARYL-COA LYASE"/>
    <property type="match status" value="1"/>
</dbReference>
<keyword evidence="4" id="KW-0479">Metal-binding</keyword>
<evidence type="ECO:0000256" key="2">
    <source>
        <dbReference type="ARBA" id="ARBA00009405"/>
    </source>
</evidence>
<dbReference type="RefSeq" id="XP_069205146.1">
    <property type="nucleotide sequence ID" value="XM_069357209.1"/>
</dbReference>
<comment type="catalytic activity">
    <reaction evidence="6">
        <text>(3S)-3-hydroxy-3-methylglutaryl-CoA = acetoacetate + acetyl-CoA</text>
        <dbReference type="Rhea" id="RHEA:24404"/>
        <dbReference type="ChEBI" id="CHEBI:13705"/>
        <dbReference type="ChEBI" id="CHEBI:43074"/>
        <dbReference type="ChEBI" id="CHEBI:57288"/>
        <dbReference type="EC" id="4.1.3.4"/>
    </reaction>
</comment>
<keyword evidence="9" id="KW-1185">Reference proteome</keyword>
<dbReference type="InterPro" id="IPR013785">
    <property type="entry name" value="Aldolase_TIM"/>
</dbReference>
<evidence type="ECO:0000313" key="8">
    <source>
        <dbReference type="EMBL" id="KAL1405202.1"/>
    </source>
</evidence>
<dbReference type="GeneID" id="95989870"/>
<proteinExistence type="inferred from homology"/>
<dbReference type="EMBL" id="JBBXJM010000007">
    <property type="protein sequence ID" value="KAL1405202.1"/>
    <property type="molecule type" value="Genomic_DNA"/>
</dbReference>
<accession>A0ABR3PSV0</accession>
<keyword evidence="5" id="KW-0456">Lyase</keyword>
<dbReference type="NCBIfam" id="NF004283">
    <property type="entry name" value="PRK05692.1"/>
    <property type="match status" value="1"/>
</dbReference>
<dbReference type="SUPFAM" id="SSF51569">
    <property type="entry name" value="Aldolase"/>
    <property type="match status" value="1"/>
</dbReference>
<feature type="domain" description="Pyruvate carboxyltransferase" evidence="7">
    <location>
        <begin position="56"/>
        <end position="342"/>
    </location>
</feature>
<evidence type="ECO:0000313" key="9">
    <source>
        <dbReference type="Proteomes" id="UP001565368"/>
    </source>
</evidence>